<dbReference type="RefSeq" id="XP_047846268.1">
    <property type="nucleotide sequence ID" value="XM_047990261.1"/>
</dbReference>
<proteinExistence type="predicted"/>
<evidence type="ECO:0000313" key="2">
    <source>
        <dbReference type="EMBL" id="UNI22787.1"/>
    </source>
</evidence>
<dbReference type="Proteomes" id="UP000829364">
    <property type="component" value="Chromosome 8"/>
</dbReference>
<sequence length="326" mass="36246">MPLFPPQQPTNRPSFQSLASGSPGPAIHYCSYLSHSFGVVQNTTMQLSSLLLTIGASSLALAGNPYPNATITEKPNTITETVTSTHIGTITTCPPDVHDCPIGKKWTKVVTHTKEYCPEKEEEEKHKHKKIVCHGDWCAPEEHCDKCEHHRVVCEDDHCRAEPCGKDDDHHKLVVCNGKECHYRKCNGEECRRKIVCHDGKCVFPKCHGHECEKKWACHDDKCKFEECDGEDCGKKVICKDDDCKPEEPCHHCPAPHHPKPEPYPQPHPEPTSAPHYRPTGFTESPKQYPSHTRVANNTVPVQAGSDKKTVALNLLGAAAGLAFML</sequence>
<organism evidence="2 3">
    <name type="scientific">Purpureocillium takamizusanense</name>
    <dbReference type="NCBI Taxonomy" id="2060973"/>
    <lineage>
        <taxon>Eukaryota</taxon>
        <taxon>Fungi</taxon>
        <taxon>Dikarya</taxon>
        <taxon>Ascomycota</taxon>
        <taxon>Pezizomycotina</taxon>
        <taxon>Sordariomycetes</taxon>
        <taxon>Hypocreomycetidae</taxon>
        <taxon>Hypocreales</taxon>
        <taxon>Ophiocordycipitaceae</taxon>
        <taxon>Purpureocillium</taxon>
    </lineage>
</organism>
<feature type="compositionally biased region" description="Polar residues" evidence="1">
    <location>
        <begin position="282"/>
        <end position="293"/>
    </location>
</feature>
<dbReference type="EMBL" id="CP086361">
    <property type="protein sequence ID" value="UNI22787.1"/>
    <property type="molecule type" value="Genomic_DNA"/>
</dbReference>
<dbReference type="GeneID" id="72070589"/>
<reference evidence="2" key="1">
    <citation type="submission" date="2021-11" db="EMBL/GenBank/DDBJ databases">
        <title>Purpureocillium_takamizusanense_genome.</title>
        <authorList>
            <person name="Nguyen N.-H."/>
        </authorList>
    </citation>
    <scope>NUCLEOTIDE SEQUENCE</scope>
    <source>
        <strain evidence="2">PT3</strain>
    </source>
</reference>
<gene>
    <name evidence="2" type="ORF">JDV02_008643</name>
</gene>
<evidence type="ECO:0000256" key="1">
    <source>
        <dbReference type="SAM" id="MobiDB-lite"/>
    </source>
</evidence>
<evidence type="ECO:0000313" key="3">
    <source>
        <dbReference type="Proteomes" id="UP000829364"/>
    </source>
</evidence>
<protein>
    <submittedName>
        <fullName evidence="2">Uncharacterized protein</fullName>
    </submittedName>
</protein>
<feature type="region of interest" description="Disordered" evidence="1">
    <location>
        <begin position="261"/>
        <end position="293"/>
    </location>
</feature>
<accession>A0A9Q8VFH4</accession>
<dbReference type="KEGG" id="ptkz:JDV02_008643"/>
<dbReference type="AlphaFoldDB" id="A0A9Q8VFH4"/>
<dbReference type="OrthoDB" id="2019572at2759"/>
<name>A0A9Q8VFH4_9HYPO</name>
<keyword evidence="3" id="KW-1185">Reference proteome</keyword>
<feature type="compositionally biased region" description="Pro residues" evidence="1">
    <location>
        <begin position="262"/>
        <end position="272"/>
    </location>
</feature>